<sequence length="187" mass="20835">MFIVTNLFGLDKVKNERYNTHDSFVVVDDDDEQNDSPAPQTKRSKKNSKPTGITATSFTTALPAPKRDADNNLYWEISKARRVTVSDFKGKKMIAIREYYEKDGDWLPGKKGISMSLEQYAGLVGVLPGVENELRRSGIQDVPRPNYEAIDGGESGLKQEDEEATEDSEEGNTSGRANHEATSDEEE</sequence>
<dbReference type="Proteomes" id="UP001309876">
    <property type="component" value="Unassembled WGS sequence"/>
</dbReference>
<accession>A0AAN7T249</accession>
<evidence type="ECO:0000256" key="4">
    <source>
        <dbReference type="ARBA" id="ARBA00023125"/>
    </source>
</evidence>
<evidence type="ECO:0000256" key="2">
    <source>
        <dbReference type="ARBA" id="ARBA00009001"/>
    </source>
</evidence>
<dbReference type="AlphaFoldDB" id="A0AAN7T249"/>
<comment type="similarity">
    <text evidence="2">Belongs to the transcriptional coactivator PC4 family.</text>
</comment>
<keyword evidence="4" id="KW-0238">DNA-binding</keyword>
<keyword evidence="6" id="KW-0539">Nucleus</keyword>
<feature type="region of interest" description="Disordered" evidence="7">
    <location>
        <begin position="138"/>
        <end position="187"/>
    </location>
</feature>
<dbReference type="InterPro" id="IPR003173">
    <property type="entry name" value="PC4_C"/>
</dbReference>
<evidence type="ECO:0000259" key="8">
    <source>
        <dbReference type="Pfam" id="PF02229"/>
    </source>
</evidence>
<evidence type="ECO:0000313" key="10">
    <source>
        <dbReference type="Proteomes" id="UP001309876"/>
    </source>
</evidence>
<name>A0AAN7T249_9EURO</name>
<comment type="caution">
    <text evidence="9">The sequence shown here is derived from an EMBL/GenBank/DDBJ whole genome shotgun (WGS) entry which is preliminary data.</text>
</comment>
<protein>
    <recommendedName>
        <fullName evidence="8">Transcriptional coactivator p15 (PC4) C-terminal domain-containing protein</fullName>
    </recommendedName>
</protein>
<feature type="region of interest" description="Disordered" evidence="7">
    <location>
        <begin position="27"/>
        <end position="56"/>
    </location>
</feature>
<dbReference type="Gene3D" id="2.30.31.10">
    <property type="entry name" value="Transcriptional Coactivator Pc4, Chain A"/>
    <property type="match status" value="1"/>
</dbReference>
<feature type="compositionally biased region" description="Basic and acidic residues" evidence="7">
    <location>
        <begin position="177"/>
        <end position="187"/>
    </location>
</feature>
<dbReference type="GO" id="GO:0005634">
    <property type="term" value="C:nucleus"/>
    <property type="evidence" value="ECO:0007669"/>
    <property type="project" value="UniProtKB-SubCell"/>
</dbReference>
<dbReference type="InterPro" id="IPR045125">
    <property type="entry name" value="Sub1/Tcp4-like"/>
</dbReference>
<evidence type="ECO:0000313" key="9">
    <source>
        <dbReference type="EMBL" id="KAK5086867.1"/>
    </source>
</evidence>
<organism evidence="9 10">
    <name type="scientific">Lithohypha guttulata</name>
    <dbReference type="NCBI Taxonomy" id="1690604"/>
    <lineage>
        <taxon>Eukaryota</taxon>
        <taxon>Fungi</taxon>
        <taxon>Dikarya</taxon>
        <taxon>Ascomycota</taxon>
        <taxon>Pezizomycotina</taxon>
        <taxon>Eurotiomycetes</taxon>
        <taxon>Chaetothyriomycetidae</taxon>
        <taxon>Chaetothyriales</taxon>
        <taxon>Trichomeriaceae</taxon>
        <taxon>Lithohypha</taxon>
    </lineage>
</organism>
<feature type="domain" description="Transcriptional coactivator p15 (PC4) C-terminal" evidence="8">
    <location>
        <begin position="75"/>
        <end position="124"/>
    </location>
</feature>
<evidence type="ECO:0000256" key="1">
    <source>
        <dbReference type="ARBA" id="ARBA00004123"/>
    </source>
</evidence>
<feature type="compositionally biased region" description="Acidic residues" evidence="7">
    <location>
        <begin position="160"/>
        <end position="170"/>
    </location>
</feature>
<keyword evidence="5" id="KW-0804">Transcription</keyword>
<keyword evidence="10" id="KW-1185">Reference proteome</keyword>
<reference evidence="9 10" key="1">
    <citation type="submission" date="2023-08" db="EMBL/GenBank/DDBJ databases">
        <title>Black Yeasts Isolated from many extreme environments.</title>
        <authorList>
            <person name="Coleine C."/>
            <person name="Stajich J.E."/>
            <person name="Selbmann L."/>
        </authorList>
    </citation>
    <scope>NUCLEOTIDE SEQUENCE [LARGE SCALE GENOMIC DNA]</scope>
    <source>
        <strain evidence="9 10">CCFEE 5910</strain>
    </source>
</reference>
<gene>
    <name evidence="9" type="ORF">LTR05_004037</name>
</gene>
<dbReference type="GO" id="GO:0003677">
    <property type="term" value="F:DNA binding"/>
    <property type="evidence" value="ECO:0007669"/>
    <property type="project" value="UniProtKB-KW"/>
</dbReference>
<evidence type="ECO:0000256" key="6">
    <source>
        <dbReference type="ARBA" id="ARBA00023242"/>
    </source>
</evidence>
<evidence type="ECO:0000256" key="3">
    <source>
        <dbReference type="ARBA" id="ARBA00023015"/>
    </source>
</evidence>
<dbReference type="InterPro" id="IPR009044">
    <property type="entry name" value="ssDNA-bd_transcriptional_reg"/>
</dbReference>
<dbReference type="Pfam" id="PF02229">
    <property type="entry name" value="PC4"/>
    <property type="match status" value="1"/>
</dbReference>
<dbReference type="SUPFAM" id="SSF54447">
    <property type="entry name" value="ssDNA-binding transcriptional regulator domain"/>
    <property type="match status" value="1"/>
</dbReference>
<dbReference type="GO" id="GO:0060261">
    <property type="term" value="P:positive regulation of transcription initiation by RNA polymerase II"/>
    <property type="evidence" value="ECO:0007669"/>
    <property type="project" value="InterPro"/>
</dbReference>
<evidence type="ECO:0000256" key="5">
    <source>
        <dbReference type="ARBA" id="ARBA00023163"/>
    </source>
</evidence>
<dbReference type="GO" id="GO:0003713">
    <property type="term" value="F:transcription coactivator activity"/>
    <property type="evidence" value="ECO:0007669"/>
    <property type="project" value="InterPro"/>
</dbReference>
<dbReference type="EMBL" id="JAVRRJ010000003">
    <property type="protein sequence ID" value="KAK5086867.1"/>
    <property type="molecule type" value="Genomic_DNA"/>
</dbReference>
<dbReference type="PANTHER" id="PTHR13215">
    <property type="entry name" value="RNA POLYMERASE II TRANSCRIPTIONAL COACTIVATOR"/>
    <property type="match status" value="1"/>
</dbReference>
<keyword evidence="3" id="KW-0805">Transcription regulation</keyword>
<evidence type="ECO:0000256" key="7">
    <source>
        <dbReference type="SAM" id="MobiDB-lite"/>
    </source>
</evidence>
<comment type="subcellular location">
    <subcellularLocation>
        <location evidence="1">Nucleus</location>
    </subcellularLocation>
</comment>
<proteinExistence type="inferred from homology"/>